<dbReference type="PATRIC" id="fig|880157.4.peg.3059"/>
<dbReference type="Proteomes" id="UP000036277">
    <property type="component" value="Unassembled WGS sequence"/>
</dbReference>
<keyword evidence="2" id="KW-1185">Reference proteome</keyword>
<reference evidence="1 2" key="1">
    <citation type="submission" date="2015-06" db="EMBL/GenBank/DDBJ databases">
        <title>Draft Whole-Genome Sequence of the Entomopathogenic Bacterium Xenorhabdus khoisanae.</title>
        <authorList>
            <person name="Naidoo S."/>
            <person name="Featherston J."/>
            <person name="Gray V.M."/>
        </authorList>
    </citation>
    <scope>NUCLEOTIDE SEQUENCE [LARGE SCALE GENOMIC DNA]</scope>
    <source>
        <strain evidence="1 2">MCB</strain>
    </source>
</reference>
<dbReference type="EMBL" id="LFCV01000099">
    <property type="protein sequence ID" value="KMJ44394.1"/>
    <property type="molecule type" value="Genomic_DNA"/>
</dbReference>
<name>A0A0J5FQJ4_9GAMM</name>
<accession>A0A0J5FQJ4</accession>
<comment type="caution">
    <text evidence="1">The sequence shown here is derived from an EMBL/GenBank/DDBJ whole genome shotgun (WGS) entry which is preliminary data.</text>
</comment>
<dbReference type="RefSeq" id="WP_047964044.1">
    <property type="nucleotide sequence ID" value="NZ_CAWMBG010000099.1"/>
</dbReference>
<organism evidence="1 2">
    <name type="scientific">Xenorhabdus khoisanae</name>
    <dbReference type="NCBI Taxonomy" id="880157"/>
    <lineage>
        <taxon>Bacteria</taxon>
        <taxon>Pseudomonadati</taxon>
        <taxon>Pseudomonadota</taxon>
        <taxon>Gammaproteobacteria</taxon>
        <taxon>Enterobacterales</taxon>
        <taxon>Morganellaceae</taxon>
        <taxon>Xenorhabdus</taxon>
    </lineage>
</organism>
<gene>
    <name evidence="1" type="ORF">AB204_14335</name>
</gene>
<protein>
    <submittedName>
        <fullName evidence="1">Uncharacterized protein</fullName>
    </submittedName>
</protein>
<proteinExistence type="predicted"/>
<sequence length="527" mass="58429">MNNTVAFPPTNYSVIKGQILIINVNLTSDNPISPNTYIYLENRNNATLEYPIPNISLSSDEKTGTFTVQLRISSTVNSGDTISFDIVPSSDSAIFPSLNNIQYTVRTLNNDSLHLNFDVTSLEVPTSENTPPNGKIFTRVSTLIKDENNRIIPYLAVLINTDDDRNLDKINIYESDKATQIETQNFSYYKGIYLASDKNGRLAFYIYPKKDEALILNLNSQIFGVGGAEPSANTLNITHSDPAGVIHKLAPPEIEGFNGGELVNHGDTYFYVKIPSYLGARKTDTIKFYVNSQDAGVDYPLVTTTKLDNFSIPLPYYIFPVGEVTEFYYKIIHTNSANTLISNPLELTYTGEPWPAPVYYDKCVVYSSFGAGDPSNLIEDFDNTDCVDIKYNNIVNCDNISNYSNNKDETGLFVQITGSNDPNDKTKPPLGSKIRLHLQINAKYRTVDQWIDGSIPEQVGSDGVTAVGTIGIPYSYLTGCSEYENCHTGMIQITYYIDSNGKPSHTRAWKGRISTALAGTPPDCTPY</sequence>
<evidence type="ECO:0000313" key="1">
    <source>
        <dbReference type="EMBL" id="KMJ44394.1"/>
    </source>
</evidence>
<dbReference type="AlphaFoldDB" id="A0A0J5FQJ4"/>
<evidence type="ECO:0000313" key="2">
    <source>
        <dbReference type="Proteomes" id="UP000036277"/>
    </source>
</evidence>
<dbReference type="OrthoDB" id="6460809at2"/>